<organism evidence="3 4">
    <name type="scientific">Candidatus Harrisonbacteria bacterium CG10_big_fil_rev_8_21_14_0_10_49_15</name>
    <dbReference type="NCBI Taxonomy" id="1974587"/>
    <lineage>
        <taxon>Bacteria</taxon>
        <taxon>Candidatus Harrisoniibacteriota</taxon>
    </lineage>
</organism>
<feature type="compositionally biased region" description="Polar residues" evidence="1">
    <location>
        <begin position="155"/>
        <end position="199"/>
    </location>
</feature>
<evidence type="ECO:0000313" key="3">
    <source>
        <dbReference type="EMBL" id="PIR86875.1"/>
    </source>
</evidence>
<protein>
    <submittedName>
        <fullName evidence="3">Uncharacterized protein</fullName>
    </submittedName>
</protein>
<evidence type="ECO:0000256" key="1">
    <source>
        <dbReference type="SAM" id="MobiDB-lite"/>
    </source>
</evidence>
<accession>A0A2H0UM74</accession>
<keyword evidence="2" id="KW-0812">Transmembrane</keyword>
<dbReference type="Proteomes" id="UP000229526">
    <property type="component" value="Unassembled WGS sequence"/>
</dbReference>
<dbReference type="EMBL" id="PFBD01000023">
    <property type="protein sequence ID" value="PIR86875.1"/>
    <property type="molecule type" value="Genomic_DNA"/>
</dbReference>
<feature type="transmembrane region" description="Helical" evidence="2">
    <location>
        <begin position="71"/>
        <end position="96"/>
    </location>
</feature>
<reference evidence="4" key="1">
    <citation type="submission" date="2017-09" db="EMBL/GenBank/DDBJ databases">
        <title>Depth-based differentiation of microbial function through sediment-hosted aquifers and enrichment of novel symbionts in the deep terrestrial subsurface.</title>
        <authorList>
            <person name="Probst A.J."/>
            <person name="Ladd B."/>
            <person name="Jarett J.K."/>
            <person name="Geller-Mcgrath D.E."/>
            <person name="Sieber C.M.K."/>
            <person name="Emerson J.B."/>
            <person name="Anantharaman K."/>
            <person name="Thomas B.C."/>
            <person name="Malmstrom R."/>
            <person name="Stieglmeier M."/>
            <person name="Klingl A."/>
            <person name="Woyke T."/>
            <person name="Ryan C.M."/>
            <person name="Banfield J.F."/>
        </authorList>
    </citation>
    <scope>NUCLEOTIDE SEQUENCE [LARGE SCALE GENOMIC DNA]</scope>
</reference>
<gene>
    <name evidence="3" type="ORF">COU11_03410</name>
</gene>
<evidence type="ECO:0000313" key="4">
    <source>
        <dbReference type="Proteomes" id="UP000229526"/>
    </source>
</evidence>
<dbReference type="AlphaFoldDB" id="A0A2H0UM74"/>
<comment type="caution">
    <text evidence="3">The sequence shown here is derived from an EMBL/GenBank/DDBJ whole genome shotgun (WGS) entry which is preliminary data.</text>
</comment>
<feature type="region of interest" description="Disordered" evidence="1">
    <location>
        <begin position="144"/>
        <end position="294"/>
    </location>
</feature>
<keyword evidence="2" id="KW-0472">Membrane</keyword>
<proteinExistence type="predicted"/>
<feature type="compositionally biased region" description="Basic and acidic residues" evidence="1">
    <location>
        <begin position="207"/>
        <end position="244"/>
    </location>
</feature>
<keyword evidence="2" id="KW-1133">Transmembrane helix</keyword>
<name>A0A2H0UM74_9BACT</name>
<sequence>MSEAESSAEKKKLKIDLLDLVLLLLLAIVFDLLSIIPALGSVIGPLGVVIFRVVFHFMGVNTKLMNVSPVIGFIIELIPIVEIIPSSILYVVVVYFETRYAEKIAARIPGGEKALNLAAAVGGDVKSMRQGAAGARQTVAAQAAATAHKKEKPSAGTQGFTATDQFGQTMGPQTAGGKSSESPYAQPGEQASTRPQGRQPSHPVNKARSEAGTARRERDASTGRPSEDESKQEDTGELARDPRLDQYGQPGPVSKGKSVAGAEDVGQQAKKSKSAGKILSMSEKLANAKKRRAA</sequence>
<feature type="transmembrane region" description="Helical" evidence="2">
    <location>
        <begin position="20"/>
        <end position="51"/>
    </location>
</feature>
<evidence type="ECO:0000256" key="2">
    <source>
        <dbReference type="SAM" id="Phobius"/>
    </source>
</evidence>